<name>A2Q2Q0_MEDTR</name>
<dbReference type="AlphaFoldDB" id="A2Q2Q0"/>
<accession>A2Q2Q0</accession>
<reference evidence="1" key="2">
    <citation type="submission" date="2007-03" db="EMBL/GenBank/DDBJ databases">
        <authorList>
            <consortium name="The International Medicago Genome Annotation Group"/>
        </authorList>
    </citation>
    <scope>NUCLEOTIDE SEQUENCE</scope>
</reference>
<dbReference type="EMBL" id="AC151524">
    <property type="protein sequence ID" value="ABN07931.1"/>
    <property type="molecule type" value="Genomic_DNA"/>
</dbReference>
<reference evidence="1" key="1">
    <citation type="submission" date="2004-12" db="EMBL/GenBank/DDBJ databases">
        <authorList>
            <person name="Town C.D."/>
        </authorList>
    </citation>
    <scope>NUCLEOTIDE SEQUENCE</scope>
</reference>
<sequence length="204" mass="22814">MLTDRKWDKLLSPPTLIDPDIVKEFYANAMPKYTINAYLGNPLTLPPPEDPTIHTLCEYGRKEEKEWDHDEIVNDILFPGKSHVSTTPKAVTHLIWHICKGGEVNVARIIFRELKHVALSGLTHKATKLSFLGFIMGLVQSQSVQIVGPFSETLVGSMDDKFLKGLAKTVAEGLSDPTSSIPHQELEILESDMPQQEPPQHLEP</sequence>
<evidence type="ECO:0000313" key="1">
    <source>
        <dbReference type="EMBL" id="ABN07931.1"/>
    </source>
</evidence>
<organism evidence="1">
    <name type="scientific">Medicago truncatula</name>
    <name type="common">Barrel medic</name>
    <name type="synonym">Medicago tribuloides</name>
    <dbReference type="NCBI Taxonomy" id="3880"/>
    <lineage>
        <taxon>Eukaryota</taxon>
        <taxon>Viridiplantae</taxon>
        <taxon>Streptophyta</taxon>
        <taxon>Embryophyta</taxon>
        <taxon>Tracheophyta</taxon>
        <taxon>Spermatophyta</taxon>
        <taxon>Magnoliopsida</taxon>
        <taxon>eudicotyledons</taxon>
        <taxon>Gunneridae</taxon>
        <taxon>Pentapetalae</taxon>
        <taxon>rosids</taxon>
        <taxon>fabids</taxon>
        <taxon>Fabales</taxon>
        <taxon>Fabaceae</taxon>
        <taxon>Papilionoideae</taxon>
        <taxon>50 kb inversion clade</taxon>
        <taxon>NPAAA clade</taxon>
        <taxon>Hologalegina</taxon>
        <taxon>IRL clade</taxon>
        <taxon>Trifolieae</taxon>
        <taxon>Medicago</taxon>
    </lineage>
</organism>
<proteinExistence type="predicted"/>
<protein>
    <submittedName>
        <fullName evidence="1">Uncharacterized protein</fullName>
    </submittedName>
</protein>
<gene>
    <name evidence="1" type="ORF">MtrDRAFT_AC151524g15v2</name>
</gene>